<evidence type="ECO:0000256" key="2">
    <source>
        <dbReference type="ARBA" id="ARBA00023315"/>
    </source>
</evidence>
<dbReference type="InterPro" id="IPR016181">
    <property type="entry name" value="Acyl_CoA_acyltransferase"/>
</dbReference>
<accession>A0ABX6QSC9</accession>
<proteinExistence type="predicted"/>
<dbReference type="PANTHER" id="PTHR43877">
    <property type="entry name" value="AMINOALKYLPHOSPHONATE N-ACETYLTRANSFERASE-RELATED-RELATED"/>
    <property type="match status" value="1"/>
</dbReference>
<dbReference type="SUPFAM" id="SSF55729">
    <property type="entry name" value="Acyl-CoA N-acyltransferases (Nat)"/>
    <property type="match status" value="1"/>
</dbReference>
<dbReference type="InterPro" id="IPR000182">
    <property type="entry name" value="GNAT_dom"/>
</dbReference>
<organism evidence="4 5">
    <name type="scientific">Peteryoungia desertarenae</name>
    <dbReference type="NCBI Taxonomy" id="1813451"/>
    <lineage>
        <taxon>Bacteria</taxon>
        <taxon>Pseudomonadati</taxon>
        <taxon>Pseudomonadota</taxon>
        <taxon>Alphaproteobacteria</taxon>
        <taxon>Hyphomicrobiales</taxon>
        <taxon>Rhizobiaceae</taxon>
        <taxon>Peteryoungia</taxon>
    </lineage>
</organism>
<keyword evidence="1" id="KW-0808">Transferase</keyword>
<gene>
    <name evidence="4" type="ORF">FE840_016925</name>
</gene>
<evidence type="ECO:0000259" key="3">
    <source>
        <dbReference type="PROSITE" id="PS51186"/>
    </source>
</evidence>
<dbReference type="Gene3D" id="3.40.630.30">
    <property type="match status" value="1"/>
</dbReference>
<evidence type="ECO:0000256" key="1">
    <source>
        <dbReference type="ARBA" id="ARBA00022679"/>
    </source>
</evidence>
<reference evidence="4 5" key="1">
    <citation type="submission" date="2020-06" db="EMBL/GenBank/DDBJ databases">
        <title>Genome sequence of Rhizobium sp strain ADMK78.</title>
        <authorList>
            <person name="Rahi P."/>
        </authorList>
    </citation>
    <scope>NUCLEOTIDE SEQUENCE [LARGE SCALE GENOMIC DNA]</scope>
    <source>
        <strain evidence="4 5">ADMK78</strain>
    </source>
</reference>
<dbReference type="Pfam" id="PF00583">
    <property type="entry name" value="Acetyltransf_1"/>
    <property type="match status" value="1"/>
</dbReference>
<keyword evidence="2" id="KW-0012">Acyltransferase</keyword>
<dbReference type="Proteomes" id="UP000308530">
    <property type="component" value="Chromosome"/>
</dbReference>
<name>A0ABX6QSC9_9HYPH</name>
<evidence type="ECO:0000313" key="5">
    <source>
        <dbReference type="Proteomes" id="UP000308530"/>
    </source>
</evidence>
<dbReference type="EMBL" id="CP058350">
    <property type="protein sequence ID" value="QLF71100.1"/>
    <property type="molecule type" value="Genomic_DNA"/>
</dbReference>
<protein>
    <submittedName>
        <fullName evidence="4">GNAT family N-acetyltransferase</fullName>
    </submittedName>
</protein>
<dbReference type="InterPro" id="IPR050832">
    <property type="entry name" value="Bact_Acetyltransf"/>
</dbReference>
<keyword evidence="5" id="KW-1185">Reference proteome</keyword>
<feature type="domain" description="N-acetyltransferase" evidence="3">
    <location>
        <begin position="1"/>
        <end position="136"/>
    </location>
</feature>
<dbReference type="PANTHER" id="PTHR43877:SF2">
    <property type="entry name" value="AMINOALKYLPHOSPHONATE N-ACETYLTRANSFERASE-RELATED"/>
    <property type="match status" value="1"/>
</dbReference>
<evidence type="ECO:0000313" key="4">
    <source>
        <dbReference type="EMBL" id="QLF71100.1"/>
    </source>
</evidence>
<dbReference type="PROSITE" id="PS51186">
    <property type="entry name" value="GNAT"/>
    <property type="match status" value="1"/>
</dbReference>
<sequence>MIRRATRADIDRIFEIRNNVRENRLSDPSKVTVADVEWFIDHPGIYLWVEDDTIAGFSAADPRNGSIWALFLDERFEGRGIGRTLLEQACEVLQASGWNRIWLTTGPGTRAEQLYRKAGWECLGQEADELRFERCL</sequence>
<dbReference type="CDD" id="cd04301">
    <property type="entry name" value="NAT_SF"/>
    <property type="match status" value="1"/>
</dbReference>
<dbReference type="RefSeq" id="WP_138287795.1">
    <property type="nucleotide sequence ID" value="NZ_CP058350.1"/>
</dbReference>